<gene>
    <name evidence="3" type="ORF">VKT23_015963</name>
</gene>
<feature type="transmembrane region" description="Helical" evidence="2">
    <location>
        <begin position="257"/>
        <end position="279"/>
    </location>
</feature>
<name>A0ABR1J0I6_9AGAR</name>
<comment type="caution">
    <text evidence="3">The sequence shown here is derived from an EMBL/GenBank/DDBJ whole genome shotgun (WGS) entry which is preliminary data.</text>
</comment>
<evidence type="ECO:0000313" key="3">
    <source>
        <dbReference type="EMBL" id="KAK7442717.1"/>
    </source>
</evidence>
<feature type="transmembrane region" description="Helical" evidence="2">
    <location>
        <begin position="20"/>
        <end position="46"/>
    </location>
</feature>
<keyword evidence="4" id="KW-1185">Reference proteome</keyword>
<evidence type="ECO:0000256" key="2">
    <source>
        <dbReference type="SAM" id="Phobius"/>
    </source>
</evidence>
<keyword evidence="2" id="KW-1133">Transmembrane helix</keyword>
<dbReference type="Proteomes" id="UP001498398">
    <property type="component" value="Unassembled WGS sequence"/>
</dbReference>
<feature type="transmembrane region" description="Helical" evidence="2">
    <location>
        <begin position="108"/>
        <end position="130"/>
    </location>
</feature>
<evidence type="ECO:0000313" key="4">
    <source>
        <dbReference type="Proteomes" id="UP001498398"/>
    </source>
</evidence>
<proteinExistence type="predicted"/>
<feature type="region of interest" description="Disordered" evidence="1">
    <location>
        <begin position="289"/>
        <end position="308"/>
    </location>
</feature>
<feature type="transmembrane region" description="Helical" evidence="2">
    <location>
        <begin position="142"/>
        <end position="164"/>
    </location>
</feature>
<reference evidence="3 4" key="1">
    <citation type="submission" date="2024-01" db="EMBL/GenBank/DDBJ databases">
        <title>A draft genome for the cacao thread blight pathogen Marasmiellus scandens.</title>
        <authorList>
            <person name="Baruah I.K."/>
            <person name="Leung J."/>
            <person name="Bukari Y."/>
            <person name="Amoako-Attah I."/>
            <person name="Meinhardt L.W."/>
            <person name="Bailey B.A."/>
            <person name="Cohen S.P."/>
        </authorList>
    </citation>
    <scope>NUCLEOTIDE SEQUENCE [LARGE SCALE GENOMIC DNA]</scope>
    <source>
        <strain evidence="3 4">GH-19</strain>
    </source>
</reference>
<feature type="transmembrane region" description="Helical" evidence="2">
    <location>
        <begin position="184"/>
        <end position="206"/>
    </location>
</feature>
<keyword evidence="2" id="KW-0472">Membrane</keyword>
<keyword evidence="2" id="KW-0812">Transmembrane</keyword>
<organism evidence="3 4">
    <name type="scientific">Marasmiellus scandens</name>
    <dbReference type="NCBI Taxonomy" id="2682957"/>
    <lineage>
        <taxon>Eukaryota</taxon>
        <taxon>Fungi</taxon>
        <taxon>Dikarya</taxon>
        <taxon>Basidiomycota</taxon>
        <taxon>Agaricomycotina</taxon>
        <taxon>Agaricomycetes</taxon>
        <taxon>Agaricomycetidae</taxon>
        <taxon>Agaricales</taxon>
        <taxon>Marasmiineae</taxon>
        <taxon>Omphalotaceae</taxon>
        <taxon>Marasmiellus</taxon>
    </lineage>
</organism>
<protein>
    <submittedName>
        <fullName evidence="3">Uncharacterized protein</fullName>
    </submittedName>
</protein>
<feature type="transmembrane region" description="Helical" evidence="2">
    <location>
        <begin position="58"/>
        <end position="78"/>
    </location>
</feature>
<accession>A0ABR1J0I6</accession>
<feature type="compositionally biased region" description="Low complexity" evidence="1">
    <location>
        <begin position="289"/>
        <end position="304"/>
    </location>
</feature>
<evidence type="ECO:0000256" key="1">
    <source>
        <dbReference type="SAM" id="MobiDB-lite"/>
    </source>
</evidence>
<sequence length="330" mass="37131">MAPSSFAPDVPRPHLLLERSFLAGIFISAIGFGAEIVFYFFCIIYLWSRRNKNLPKILLGYLTVIFFLELALISIQAYTTQAALIDHRRHPGGLWGFFQDLHSTWLNVVFYALLFTITFLFDLLVLWRCWVTWSASAKWKAVTITFFPMVLLSASFVMGILWIIEASKPGFTVFKKLIVAYGTSYLALSIAVNIFLTILIVVRLLLYQRRSANSPLPPEFGKPYISMVTIFVESAASYSIFGIIFLITYAVDHPSNLAFLAVASNSQQIAGYLIIYRLVATTSTCNRSSTTSTLMRPRSSSWKSHSGKKGCRMSSNFSADIQLNTAFHSN</sequence>
<feature type="transmembrane region" description="Helical" evidence="2">
    <location>
        <begin position="227"/>
        <end position="251"/>
    </location>
</feature>
<dbReference type="EMBL" id="JBANRG010000057">
    <property type="protein sequence ID" value="KAK7442717.1"/>
    <property type="molecule type" value="Genomic_DNA"/>
</dbReference>